<dbReference type="EMBL" id="JAACNO010000321">
    <property type="protein sequence ID" value="KAF4148203.1"/>
    <property type="molecule type" value="Genomic_DNA"/>
</dbReference>
<reference evidence="4" key="1">
    <citation type="submission" date="2020-03" db="EMBL/GenBank/DDBJ databases">
        <title>Hybrid Assembly of Korean Phytophthora infestans isolates.</title>
        <authorList>
            <person name="Prokchorchik M."/>
            <person name="Lee Y."/>
            <person name="Seo J."/>
            <person name="Cho J.-H."/>
            <person name="Park Y.-E."/>
            <person name="Jang D.-C."/>
            <person name="Im J.-S."/>
            <person name="Choi J.-G."/>
            <person name="Park H.-J."/>
            <person name="Lee G.-B."/>
            <person name="Lee Y.-G."/>
            <person name="Hong S.-Y."/>
            <person name="Cho K."/>
            <person name="Sohn K.H."/>
        </authorList>
    </citation>
    <scope>NUCLEOTIDE SEQUENCE</scope>
    <source>
        <strain evidence="4">KR_2_A2</strain>
    </source>
</reference>
<feature type="region of interest" description="Disordered" evidence="1">
    <location>
        <begin position="1"/>
        <end position="30"/>
    </location>
</feature>
<sequence length="450" mass="50347">MSSQGSFAGSDPAQFTQLAQPGSDPAQSTQLTQLWQAHAPATIASPFLPREFMPFAAAGSQYTETFKRQLQVAQSSVPHANAVSAALPRSAVPLSRIHRQACQPEADSDSSEEGIIGVLTPDMMAAAPTEAATSSQAPATVPSIDHNEWKADEMRKECTRRKIRLPKGTLKEDRVKALMYYDAKKKNDEFAERFSRTGDSATRTELDGKLLNEKSDFWLDVRAAFVDFCPEDDERNEMAFNDDSFFDGVNPALAKKVHSAKKLYSMWKEVNGNYFEAQTKFSCSGQSENEFRNFVGGRGDVLYLRRWLMPTLQRPTKLAVTNFAKGGLHAKDELDTMDSNTLLRDIKSNNTTPSKRKSHDAFELMASSFSCYVKDRRQESERESETSQLEQRARILSMLADIRRQISEVNAKLSALIDGEAAIERAIFEEDLALLMQERTKLVKQLQSSE</sequence>
<protein>
    <submittedName>
        <fullName evidence="4">Uncharacterized protein</fullName>
    </submittedName>
</protein>
<evidence type="ECO:0000313" key="3">
    <source>
        <dbReference type="EMBL" id="KAF4148202.1"/>
    </source>
</evidence>
<dbReference type="EMBL" id="JAACNO010000321">
    <property type="protein sequence ID" value="KAF4148202.1"/>
    <property type="molecule type" value="Genomic_DNA"/>
</dbReference>
<evidence type="ECO:0000256" key="1">
    <source>
        <dbReference type="SAM" id="MobiDB-lite"/>
    </source>
</evidence>
<evidence type="ECO:0000313" key="5">
    <source>
        <dbReference type="Proteomes" id="UP000704712"/>
    </source>
</evidence>
<gene>
    <name evidence="2" type="ORF">GN958_ATG02604</name>
    <name evidence="3" type="ORF">GN958_ATG02605</name>
    <name evidence="4" type="ORF">GN958_ATG02606</name>
</gene>
<dbReference type="EMBL" id="JAACNO010000321">
    <property type="protein sequence ID" value="KAF4148201.1"/>
    <property type="molecule type" value="Genomic_DNA"/>
</dbReference>
<dbReference type="AlphaFoldDB" id="A0A8S9V6S9"/>
<name>A0A8S9V6S9_PHYIN</name>
<evidence type="ECO:0000313" key="4">
    <source>
        <dbReference type="EMBL" id="KAF4148203.1"/>
    </source>
</evidence>
<dbReference type="Proteomes" id="UP000704712">
    <property type="component" value="Unassembled WGS sequence"/>
</dbReference>
<comment type="caution">
    <text evidence="4">The sequence shown here is derived from an EMBL/GenBank/DDBJ whole genome shotgun (WGS) entry which is preliminary data.</text>
</comment>
<organism evidence="4 5">
    <name type="scientific">Phytophthora infestans</name>
    <name type="common">Potato late blight agent</name>
    <name type="synonym">Botrytis infestans</name>
    <dbReference type="NCBI Taxonomy" id="4787"/>
    <lineage>
        <taxon>Eukaryota</taxon>
        <taxon>Sar</taxon>
        <taxon>Stramenopiles</taxon>
        <taxon>Oomycota</taxon>
        <taxon>Peronosporomycetes</taxon>
        <taxon>Peronosporales</taxon>
        <taxon>Peronosporaceae</taxon>
        <taxon>Phytophthora</taxon>
    </lineage>
</organism>
<proteinExistence type="predicted"/>
<accession>A0A8S9V6S9</accession>
<evidence type="ECO:0000313" key="2">
    <source>
        <dbReference type="EMBL" id="KAF4148201.1"/>
    </source>
</evidence>